<protein>
    <submittedName>
        <fullName evidence="1">Uncharacterized protein</fullName>
    </submittedName>
</protein>
<gene>
    <name evidence="1" type="ORF">KIPB_005100</name>
</gene>
<name>A0A391NL86_9EUKA</name>
<sequence>MRVGDEPLLMCVVGRLLKLPSGGEDVCQRVLESLRTANLSKFLVSSVDTIALLVLRLHNGNVPALVDFLLSLDPPTLVPLLTRIAPVLDLGAVSLLSSKPAGPSAADIDAAGPTALFRRDTPGVLPGLVADPAYVVPLGGALSLSSQTIASRLLPVLLTSALFSQGSLCESALHCAWQIVLAHPSLPSGTQGSPCLSVCRVGLACGLEAQTCSRACEALWLRVGSPDTQRALLCLLVTHVDPASVPVPLVSYLTRTRHSGDPDRQRVICDVMVRVAAGGGADATDAVDVDRRNLHLSLLGSGVGDGAKVSAAETIVMQGARGLSDASAVLHIVSRGMGEE</sequence>
<dbReference type="EMBL" id="BDIP01001158">
    <property type="protein sequence ID" value="GCA62677.1"/>
    <property type="molecule type" value="Genomic_DNA"/>
</dbReference>
<dbReference type="Proteomes" id="UP000265618">
    <property type="component" value="Unassembled WGS sequence"/>
</dbReference>
<comment type="caution">
    <text evidence="1">The sequence shown here is derived from an EMBL/GenBank/DDBJ whole genome shotgun (WGS) entry which is preliminary data.</text>
</comment>
<keyword evidence="2" id="KW-1185">Reference proteome</keyword>
<evidence type="ECO:0000313" key="2">
    <source>
        <dbReference type="Proteomes" id="UP000265618"/>
    </source>
</evidence>
<accession>A0A391NL86</accession>
<dbReference type="AlphaFoldDB" id="A0A391NL86"/>
<organism evidence="1 2">
    <name type="scientific">Kipferlia bialata</name>
    <dbReference type="NCBI Taxonomy" id="797122"/>
    <lineage>
        <taxon>Eukaryota</taxon>
        <taxon>Metamonada</taxon>
        <taxon>Carpediemonas-like organisms</taxon>
        <taxon>Kipferlia</taxon>
    </lineage>
</organism>
<reference evidence="1 2" key="1">
    <citation type="journal article" date="2018" name="PLoS ONE">
        <title>The draft genome of Kipferlia bialata reveals reductive genome evolution in fornicate parasites.</title>
        <authorList>
            <person name="Tanifuji G."/>
            <person name="Takabayashi S."/>
            <person name="Kume K."/>
            <person name="Takagi M."/>
            <person name="Nakayama T."/>
            <person name="Kamikawa R."/>
            <person name="Inagaki Y."/>
            <person name="Hashimoto T."/>
        </authorList>
    </citation>
    <scope>NUCLEOTIDE SEQUENCE [LARGE SCALE GENOMIC DNA]</scope>
    <source>
        <strain evidence="1">NY0173</strain>
    </source>
</reference>
<proteinExistence type="predicted"/>
<evidence type="ECO:0000313" key="1">
    <source>
        <dbReference type="EMBL" id="GCA62677.1"/>
    </source>
</evidence>